<dbReference type="Gene3D" id="3.20.20.80">
    <property type="entry name" value="Glycosidases"/>
    <property type="match status" value="1"/>
</dbReference>
<comment type="caution">
    <text evidence="5">The sequence shown here is derived from an EMBL/GenBank/DDBJ whole genome shotgun (WGS) entry which is preliminary data.</text>
</comment>
<dbReference type="PANTHER" id="PTHR10353">
    <property type="entry name" value="GLYCOSYL HYDROLASE"/>
    <property type="match status" value="1"/>
</dbReference>
<protein>
    <submittedName>
        <fullName evidence="5">Family 1 glycosylhydrolase</fullName>
    </submittedName>
</protein>
<evidence type="ECO:0000256" key="2">
    <source>
        <dbReference type="ARBA" id="ARBA00022801"/>
    </source>
</evidence>
<dbReference type="SUPFAM" id="SSF51445">
    <property type="entry name" value="(Trans)glycosidases"/>
    <property type="match status" value="1"/>
</dbReference>
<organism evidence="5 6">
    <name type="scientific">Actinomadura chokoriensis</name>
    <dbReference type="NCBI Taxonomy" id="454156"/>
    <lineage>
        <taxon>Bacteria</taxon>
        <taxon>Bacillati</taxon>
        <taxon>Actinomycetota</taxon>
        <taxon>Actinomycetes</taxon>
        <taxon>Streptosporangiales</taxon>
        <taxon>Thermomonosporaceae</taxon>
        <taxon>Actinomadura</taxon>
    </lineage>
</organism>
<keyword evidence="6" id="KW-1185">Reference proteome</keyword>
<keyword evidence="3" id="KW-0326">Glycosidase</keyword>
<accession>A0ABV4R8S6</accession>
<keyword evidence="2" id="KW-0378">Hydrolase</keyword>
<evidence type="ECO:0000313" key="5">
    <source>
        <dbReference type="EMBL" id="MFA1559307.1"/>
    </source>
</evidence>
<dbReference type="Proteomes" id="UP001569904">
    <property type="component" value="Unassembled WGS sequence"/>
</dbReference>
<dbReference type="InterPro" id="IPR001360">
    <property type="entry name" value="Glyco_hydro_1"/>
</dbReference>
<name>A0ABV4R8S6_9ACTN</name>
<reference evidence="5 6" key="1">
    <citation type="submission" date="2023-11" db="EMBL/GenBank/DDBJ databases">
        <title>Actinomadura monticuli sp. nov., isolated from volcanic ash.</title>
        <authorList>
            <person name="Lee S.D."/>
            <person name="Yang H."/>
            <person name="Kim I.S."/>
        </authorList>
    </citation>
    <scope>NUCLEOTIDE SEQUENCE [LARGE SCALE GENOMIC DNA]</scope>
    <source>
        <strain evidence="5 6">DSM 45346</strain>
    </source>
</reference>
<dbReference type="PANTHER" id="PTHR10353:SF36">
    <property type="entry name" value="LP05116P"/>
    <property type="match status" value="1"/>
</dbReference>
<dbReference type="EMBL" id="JAXCEH010000047">
    <property type="protein sequence ID" value="MFA1559307.1"/>
    <property type="molecule type" value="Genomic_DNA"/>
</dbReference>
<evidence type="ECO:0000256" key="1">
    <source>
        <dbReference type="ARBA" id="ARBA00010838"/>
    </source>
</evidence>
<gene>
    <name evidence="5" type="ORF">SM436_36925</name>
</gene>
<evidence type="ECO:0000256" key="3">
    <source>
        <dbReference type="ARBA" id="ARBA00023295"/>
    </source>
</evidence>
<dbReference type="RefSeq" id="WP_371946323.1">
    <property type="nucleotide sequence ID" value="NZ_JAXCEH010000047.1"/>
</dbReference>
<dbReference type="Pfam" id="PF00232">
    <property type="entry name" value="Glyco_hydro_1"/>
    <property type="match status" value="1"/>
</dbReference>
<comment type="similarity">
    <text evidence="1 4">Belongs to the glycosyl hydrolase 1 family.</text>
</comment>
<dbReference type="InterPro" id="IPR017853">
    <property type="entry name" value="GH"/>
</dbReference>
<proteinExistence type="inferred from homology"/>
<evidence type="ECO:0000256" key="4">
    <source>
        <dbReference type="RuleBase" id="RU003690"/>
    </source>
</evidence>
<sequence>MFGWLGRSRRPRPVPPLSVRSLFARSLFARSRFVRSLFVRSLFVRSLFVRSVSARSLAVLVLVAGLLVAPSASAAGGPATGRFPPGFLWGVSTSGFQSEGFFPDSNWTRYADRKANGVTDPYGNSVDFLHRYPADLKLAKQIGVNVFRTSVEWARVEPRRGYRDPKALAYYDDLIRSIKANGMRPMLTLDH</sequence>
<evidence type="ECO:0000313" key="6">
    <source>
        <dbReference type="Proteomes" id="UP001569904"/>
    </source>
</evidence>